<dbReference type="Proteomes" id="UP000002051">
    <property type="component" value="Unassembled WGS sequence"/>
</dbReference>
<evidence type="ECO:0008006" key="5">
    <source>
        <dbReference type="Google" id="ProtNLM"/>
    </source>
</evidence>
<dbReference type="EnsemblPlants" id="KEH42812">
    <property type="protein sequence ID" value="KEH42812"/>
    <property type="gene ID" value="MTR_1g076630"/>
</dbReference>
<dbReference type="AlphaFoldDB" id="A0A072VLV7"/>
<evidence type="ECO:0000313" key="4">
    <source>
        <dbReference type="Proteomes" id="UP000002051"/>
    </source>
</evidence>
<accession>A0A072VLV7</accession>
<evidence type="ECO:0000313" key="2">
    <source>
        <dbReference type="EMBL" id="KEH42812.1"/>
    </source>
</evidence>
<evidence type="ECO:0000256" key="1">
    <source>
        <dbReference type="SAM" id="SignalP"/>
    </source>
</evidence>
<evidence type="ECO:0000313" key="3">
    <source>
        <dbReference type="EnsemblPlants" id="KEH42812"/>
    </source>
</evidence>
<reference evidence="2 4" key="2">
    <citation type="journal article" date="2014" name="BMC Genomics">
        <title>An improved genome release (version Mt4.0) for the model legume Medicago truncatula.</title>
        <authorList>
            <person name="Tang H."/>
            <person name="Krishnakumar V."/>
            <person name="Bidwell S."/>
            <person name="Rosen B."/>
            <person name="Chan A."/>
            <person name="Zhou S."/>
            <person name="Gentzbittel L."/>
            <person name="Childs K.L."/>
            <person name="Yandell M."/>
            <person name="Gundlach H."/>
            <person name="Mayer K.F."/>
            <person name="Schwartz D.C."/>
            <person name="Town C.D."/>
        </authorList>
    </citation>
    <scope>GENOME REANNOTATION</scope>
    <source>
        <strain evidence="2">A17</strain>
        <strain evidence="3 4">cv. Jemalong A17</strain>
    </source>
</reference>
<proteinExistence type="predicted"/>
<feature type="signal peptide" evidence="1">
    <location>
        <begin position="1"/>
        <end position="23"/>
    </location>
</feature>
<reference evidence="2 4" key="1">
    <citation type="journal article" date="2011" name="Nature">
        <title>The Medicago genome provides insight into the evolution of rhizobial symbioses.</title>
        <authorList>
            <person name="Young N.D."/>
            <person name="Debelle F."/>
            <person name="Oldroyd G.E."/>
            <person name="Geurts R."/>
            <person name="Cannon S.B."/>
            <person name="Udvardi M.K."/>
            <person name="Benedito V.A."/>
            <person name="Mayer K.F."/>
            <person name="Gouzy J."/>
            <person name="Schoof H."/>
            <person name="Van de Peer Y."/>
            <person name="Proost S."/>
            <person name="Cook D.R."/>
            <person name="Meyers B.C."/>
            <person name="Spannagl M."/>
            <person name="Cheung F."/>
            <person name="De Mita S."/>
            <person name="Krishnakumar V."/>
            <person name="Gundlach H."/>
            <person name="Zhou S."/>
            <person name="Mudge J."/>
            <person name="Bharti A.K."/>
            <person name="Murray J.D."/>
            <person name="Naoumkina M.A."/>
            <person name="Rosen B."/>
            <person name="Silverstein K.A."/>
            <person name="Tang H."/>
            <person name="Rombauts S."/>
            <person name="Zhao P.X."/>
            <person name="Zhou P."/>
            <person name="Barbe V."/>
            <person name="Bardou P."/>
            <person name="Bechner M."/>
            <person name="Bellec A."/>
            <person name="Berger A."/>
            <person name="Berges H."/>
            <person name="Bidwell S."/>
            <person name="Bisseling T."/>
            <person name="Choisne N."/>
            <person name="Couloux A."/>
            <person name="Denny R."/>
            <person name="Deshpande S."/>
            <person name="Dai X."/>
            <person name="Doyle J.J."/>
            <person name="Dudez A.M."/>
            <person name="Farmer A.D."/>
            <person name="Fouteau S."/>
            <person name="Franken C."/>
            <person name="Gibelin C."/>
            <person name="Gish J."/>
            <person name="Goldstein S."/>
            <person name="Gonzalez A.J."/>
            <person name="Green P.J."/>
            <person name="Hallab A."/>
            <person name="Hartog M."/>
            <person name="Hua A."/>
            <person name="Humphray S.J."/>
            <person name="Jeong D.H."/>
            <person name="Jing Y."/>
            <person name="Jocker A."/>
            <person name="Kenton S.M."/>
            <person name="Kim D.J."/>
            <person name="Klee K."/>
            <person name="Lai H."/>
            <person name="Lang C."/>
            <person name="Lin S."/>
            <person name="Macmil S.L."/>
            <person name="Magdelenat G."/>
            <person name="Matthews L."/>
            <person name="McCorrison J."/>
            <person name="Monaghan E.L."/>
            <person name="Mun J.H."/>
            <person name="Najar F.Z."/>
            <person name="Nicholson C."/>
            <person name="Noirot C."/>
            <person name="O'Bleness M."/>
            <person name="Paule C.R."/>
            <person name="Poulain J."/>
            <person name="Prion F."/>
            <person name="Qin B."/>
            <person name="Qu C."/>
            <person name="Retzel E.F."/>
            <person name="Riddle C."/>
            <person name="Sallet E."/>
            <person name="Samain S."/>
            <person name="Samson N."/>
            <person name="Sanders I."/>
            <person name="Saurat O."/>
            <person name="Scarpelli C."/>
            <person name="Schiex T."/>
            <person name="Segurens B."/>
            <person name="Severin A.J."/>
            <person name="Sherrier D.J."/>
            <person name="Shi R."/>
            <person name="Sims S."/>
            <person name="Singer S.R."/>
            <person name="Sinharoy S."/>
            <person name="Sterck L."/>
            <person name="Viollet A."/>
            <person name="Wang B.B."/>
            <person name="Wang K."/>
            <person name="Wang M."/>
            <person name="Wang X."/>
            <person name="Warfsmann J."/>
            <person name="Weissenbach J."/>
            <person name="White D.D."/>
            <person name="White J.D."/>
            <person name="Wiley G.B."/>
            <person name="Wincker P."/>
            <person name="Xing Y."/>
            <person name="Yang L."/>
            <person name="Yao Z."/>
            <person name="Ying F."/>
            <person name="Zhai J."/>
            <person name="Zhou L."/>
            <person name="Zuber A."/>
            <person name="Denarie J."/>
            <person name="Dixon R.A."/>
            <person name="May G.D."/>
            <person name="Schwartz D.C."/>
            <person name="Rogers J."/>
            <person name="Quetier F."/>
            <person name="Town C.D."/>
            <person name="Roe B.A."/>
        </authorList>
    </citation>
    <scope>NUCLEOTIDE SEQUENCE [LARGE SCALE GENOMIC DNA]</scope>
    <source>
        <strain evidence="2">A17</strain>
        <strain evidence="3 4">cv. Jemalong A17</strain>
    </source>
</reference>
<name>A0A072VLV7_MEDTR</name>
<organism evidence="2 4">
    <name type="scientific">Medicago truncatula</name>
    <name type="common">Barrel medic</name>
    <name type="synonym">Medicago tribuloides</name>
    <dbReference type="NCBI Taxonomy" id="3880"/>
    <lineage>
        <taxon>Eukaryota</taxon>
        <taxon>Viridiplantae</taxon>
        <taxon>Streptophyta</taxon>
        <taxon>Embryophyta</taxon>
        <taxon>Tracheophyta</taxon>
        <taxon>Spermatophyta</taxon>
        <taxon>Magnoliopsida</taxon>
        <taxon>eudicotyledons</taxon>
        <taxon>Gunneridae</taxon>
        <taxon>Pentapetalae</taxon>
        <taxon>rosids</taxon>
        <taxon>fabids</taxon>
        <taxon>Fabales</taxon>
        <taxon>Fabaceae</taxon>
        <taxon>Papilionoideae</taxon>
        <taxon>50 kb inversion clade</taxon>
        <taxon>NPAAA clade</taxon>
        <taxon>Hologalegina</taxon>
        <taxon>IRL clade</taxon>
        <taxon>Trifolieae</taxon>
        <taxon>Medicago</taxon>
    </lineage>
</organism>
<protein>
    <recommendedName>
        <fullName evidence="5">Transmembrane protein</fullName>
    </recommendedName>
</protein>
<feature type="chain" id="PRO_5014500747" description="Transmembrane protein" evidence="1">
    <location>
        <begin position="24"/>
        <end position="71"/>
    </location>
</feature>
<gene>
    <name evidence="2" type="ordered locus">MTR_1g076630</name>
</gene>
<keyword evidence="1" id="KW-0732">Signal</keyword>
<keyword evidence="4" id="KW-1185">Reference proteome</keyword>
<dbReference type="EMBL" id="CM001217">
    <property type="protein sequence ID" value="KEH42812.1"/>
    <property type="molecule type" value="Genomic_DNA"/>
</dbReference>
<dbReference type="HOGENOM" id="CLU_2743759_0_0_1"/>
<reference evidence="3" key="3">
    <citation type="submission" date="2015-04" db="UniProtKB">
        <authorList>
            <consortium name="EnsemblPlants"/>
        </authorList>
    </citation>
    <scope>IDENTIFICATION</scope>
    <source>
        <strain evidence="3">cv. Jemalong A17</strain>
    </source>
</reference>
<sequence length="71" mass="7700">MATSLKMVLKMALLLIVIASALGGNTNGIEGPQEIKDRTEYPSSNSNNFNVEKFGCCNIEPLCCPRGLRNL</sequence>